<protein>
    <recommendedName>
        <fullName evidence="4">DUF885 domain-containing protein</fullName>
    </recommendedName>
</protein>
<dbReference type="STRING" id="571915.CMUST_01585"/>
<name>A0A0G3GU52_9CORY</name>
<dbReference type="PANTHER" id="PTHR33361:SF2">
    <property type="entry name" value="DUF885 DOMAIN-CONTAINING PROTEIN"/>
    <property type="match status" value="1"/>
</dbReference>
<evidence type="ECO:0000313" key="2">
    <source>
        <dbReference type="EMBL" id="AKK04666.1"/>
    </source>
</evidence>
<sequence length="541" mass="60218">MCMTESTSTGIGQSPLDAAAEKYVHDMAALMPTAATAWGIAGHDHELEDFSPGHHDAVASRTKQMLEQVDALDGDAVTKAVMRDRLGLELKLHEQGESYRSLNNIASPVQEIRDSLLQMPEDHRPERLTKVPAAVAGYQESLRFAASRGQVAARRQIEQVRKQIEQVRKQIADLVDGTTLDGLGREADVAAAKQAFAQLSQWLAEELAPQASDKDAVGRERYELFSQEFVGAKVDLDEAYEWGQQRLEQIIAQQQECANKLYGPGVDVAEAMARLDADERYTLHGVEALKEWMQSKADEAVSDLAGTHFTIPEEMRTIECCIDPAGTGGIFYTPPTEDFSRPGRMWWSVPPGEDTFHTWQELTTVYHEGVPGHHLQLGVAIAERDNLNLWRRIACWNSGHGEGWALYSEALMAELGYLDDPGFRMGLYDAQRLRAARVVLDIGVHLEKQTPEGGVWDFEYAKKFLRGHVAMSDANLDFELNRYFGWPGQAPSYALGQRLWQDMRAAADAKGMTAPEFHEKALKQGSIPMDILRAVVLDEAV</sequence>
<dbReference type="PANTHER" id="PTHR33361">
    <property type="entry name" value="GLR0591 PROTEIN"/>
    <property type="match status" value="1"/>
</dbReference>
<dbReference type="AlphaFoldDB" id="A0A0G3GU52"/>
<accession>A0A0G3GU52</accession>
<dbReference type="KEGG" id="cmv:CMUST_01585"/>
<dbReference type="Proteomes" id="UP000035199">
    <property type="component" value="Chromosome"/>
</dbReference>
<keyword evidence="3" id="KW-1185">Reference proteome</keyword>
<dbReference type="EMBL" id="CP011542">
    <property type="protein sequence ID" value="AKK04666.1"/>
    <property type="molecule type" value="Genomic_DNA"/>
</dbReference>
<gene>
    <name evidence="2" type="ORF">CMUST_01585</name>
</gene>
<keyword evidence="1" id="KW-0175">Coiled coil</keyword>
<evidence type="ECO:0000313" key="3">
    <source>
        <dbReference type="Proteomes" id="UP000035199"/>
    </source>
</evidence>
<dbReference type="PATRIC" id="fig|571915.4.peg.330"/>
<proteinExistence type="predicted"/>
<reference evidence="3" key="2">
    <citation type="submission" date="2015-05" db="EMBL/GenBank/DDBJ databases">
        <title>Complete genome sequence of Corynebacterium mustelae DSM 45274, isolated from various tissues of a male ferret with lethal sepsis.</title>
        <authorList>
            <person name="Ruckert C."/>
            <person name="Albersmeier A."/>
            <person name="Winkler A."/>
            <person name="Tauch A."/>
        </authorList>
    </citation>
    <scope>NUCLEOTIDE SEQUENCE [LARGE SCALE GENOMIC DNA]</scope>
    <source>
        <strain evidence="3">DSM 45274</strain>
    </source>
</reference>
<feature type="coiled-coil region" evidence="1">
    <location>
        <begin position="150"/>
        <end position="177"/>
    </location>
</feature>
<reference evidence="2 3" key="1">
    <citation type="journal article" date="2015" name="Genome Announc.">
        <title>Complete Genome Sequence of the Type Strain Corynebacterium mustelae DSM 45274, Isolated from Various Tissues of a Male Ferret with Lethal Sepsis.</title>
        <authorList>
            <person name="Ruckert C."/>
            <person name="Eimer J."/>
            <person name="Winkler A."/>
            <person name="Tauch A."/>
        </authorList>
    </citation>
    <scope>NUCLEOTIDE SEQUENCE [LARGE SCALE GENOMIC DNA]</scope>
    <source>
        <strain evidence="2 3">DSM 45274</strain>
    </source>
</reference>
<dbReference type="Pfam" id="PF05960">
    <property type="entry name" value="DUF885"/>
    <property type="match status" value="1"/>
</dbReference>
<evidence type="ECO:0008006" key="4">
    <source>
        <dbReference type="Google" id="ProtNLM"/>
    </source>
</evidence>
<dbReference type="InterPro" id="IPR010281">
    <property type="entry name" value="DUF885"/>
</dbReference>
<dbReference type="SUPFAM" id="SSF101082">
    <property type="entry name" value="Typo IV secretion system protein TraC"/>
    <property type="match status" value="1"/>
</dbReference>
<evidence type="ECO:0000256" key="1">
    <source>
        <dbReference type="SAM" id="Coils"/>
    </source>
</evidence>
<organism evidence="2 3">
    <name type="scientific">Corynebacterium mustelae</name>
    <dbReference type="NCBI Taxonomy" id="571915"/>
    <lineage>
        <taxon>Bacteria</taxon>
        <taxon>Bacillati</taxon>
        <taxon>Actinomycetota</taxon>
        <taxon>Actinomycetes</taxon>
        <taxon>Mycobacteriales</taxon>
        <taxon>Corynebacteriaceae</taxon>
        <taxon>Corynebacterium</taxon>
    </lineage>
</organism>